<dbReference type="PROSITE" id="PS50005">
    <property type="entry name" value="TPR"/>
    <property type="match status" value="1"/>
</dbReference>
<dbReference type="Gene3D" id="2.40.50.1020">
    <property type="entry name" value="LytTr DNA-binding domain"/>
    <property type="match status" value="1"/>
</dbReference>
<dbReference type="GO" id="GO:0000156">
    <property type="term" value="F:phosphorelay response regulator activity"/>
    <property type="evidence" value="ECO:0007669"/>
    <property type="project" value="InterPro"/>
</dbReference>
<dbReference type="EMBL" id="PISP01000006">
    <property type="protein sequence ID" value="PKD42465.1"/>
    <property type="molecule type" value="Genomic_DNA"/>
</dbReference>
<dbReference type="PANTHER" id="PTHR37299:SF1">
    <property type="entry name" value="STAGE 0 SPORULATION PROTEIN A HOMOLOG"/>
    <property type="match status" value="1"/>
</dbReference>
<dbReference type="Gene3D" id="1.25.40.10">
    <property type="entry name" value="Tetratricopeptide repeat domain"/>
    <property type="match status" value="2"/>
</dbReference>
<evidence type="ECO:0000313" key="4">
    <source>
        <dbReference type="EMBL" id="PKD42465.1"/>
    </source>
</evidence>
<protein>
    <recommendedName>
        <fullName evidence="3">HTH LytTR-type domain-containing protein</fullName>
    </recommendedName>
</protein>
<evidence type="ECO:0000256" key="1">
    <source>
        <dbReference type="PROSITE-ProRule" id="PRU00339"/>
    </source>
</evidence>
<keyword evidence="2" id="KW-0175">Coiled coil</keyword>
<dbReference type="InterPro" id="IPR011990">
    <property type="entry name" value="TPR-like_helical_dom_sf"/>
</dbReference>
<dbReference type="SMART" id="SM00028">
    <property type="entry name" value="TPR"/>
    <property type="match status" value="4"/>
</dbReference>
<dbReference type="RefSeq" id="WP_101074149.1">
    <property type="nucleotide sequence ID" value="NZ_PISP01000006.1"/>
</dbReference>
<feature type="domain" description="HTH LytTR-type" evidence="3">
    <location>
        <begin position="505"/>
        <end position="596"/>
    </location>
</feature>
<organism evidence="4 5">
    <name type="scientific">Rhodohalobacter barkolensis</name>
    <dbReference type="NCBI Taxonomy" id="2053187"/>
    <lineage>
        <taxon>Bacteria</taxon>
        <taxon>Pseudomonadati</taxon>
        <taxon>Balneolota</taxon>
        <taxon>Balneolia</taxon>
        <taxon>Balneolales</taxon>
        <taxon>Balneolaceae</taxon>
        <taxon>Rhodohalobacter</taxon>
    </lineage>
</organism>
<evidence type="ECO:0000256" key="2">
    <source>
        <dbReference type="SAM" id="Coils"/>
    </source>
</evidence>
<dbReference type="Pfam" id="PF13181">
    <property type="entry name" value="TPR_8"/>
    <property type="match status" value="1"/>
</dbReference>
<keyword evidence="5" id="KW-1185">Reference proteome</keyword>
<comment type="caution">
    <text evidence="4">The sequence shown here is derived from an EMBL/GenBank/DDBJ whole genome shotgun (WGS) entry which is preliminary data.</text>
</comment>
<accession>A0A2N0VE42</accession>
<dbReference type="InterPro" id="IPR007492">
    <property type="entry name" value="LytTR_DNA-bd_dom"/>
</dbReference>
<dbReference type="PROSITE" id="PS50930">
    <property type="entry name" value="HTH_LYTTR"/>
    <property type="match status" value="1"/>
</dbReference>
<feature type="coiled-coil region" evidence="2">
    <location>
        <begin position="377"/>
        <end position="435"/>
    </location>
</feature>
<name>A0A2N0VE42_9BACT</name>
<feature type="repeat" description="TPR" evidence="1">
    <location>
        <begin position="169"/>
        <end position="202"/>
    </location>
</feature>
<dbReference type="Proteomes" id="UP000233398">
    <property type="component" value="Unassembled WGS sequence"/>
</dbReference>
<feature type="coiled-coil region" evidence="2">
    <location>
        <begin position="72"/>
        <end position="131"/>
    </location>
</feature>
<evidence type="ECO:0000259" key="3">
    <source>
        <dbReference type="PROSITE" id="PS50930"/>
    </source>
</evidence>
<dbReference type="SUPFAM" id="SSF48452">
    <property type="entry name" value="TPR-like"/>
    <property type="match status" value="2"/>
</dbReference>
<sequence>MMFSIRSLCFLLLTLFFGIITELALSQPRQPVDFEGFRSALDEAQSDDEKLESYISFSFTEFRNIPDSLFKIAQEIETLEQASAKRKDAYRNFVLAFAWRQSNRDSSRNYAERASDQLKELNNHVNYLRSQNLLGSEYARYGNTLGAEAVFMQALEYQSENEVTDYPEHFFYGNLGNIYSRVGAYDLAVEMYRYVLDNSERSSDRCNILSTLAVNLSRLENYKRAQETLSPCLDEEDLIPPIASVVQSNMSQIMLDSGDITSGLKYLEQAAAISFENRVPNMELAHQVRLGRLYLEQDMLDEAEEIEIRILDDRFRSGPPNILIDKHLFLAELSSLRRDYDDVLSYSNRAIALARQMNMTPLLKDVYSLRSEAYIGLDNLDEAIDAANSQIELTTNISRQKENQELANAKVRHQLIQYETELASSQTVLNNLTNQLGVVGSLFLLLSLGSGFLYYRYSNSKAEQALAIKKLSESETRRKELELAIKKQKEIFDKKDTQVFVHINSSLMLAVEDIRYIQSDGNYVRIFLADENKPPILERCTLKHCESILPEDYFRKVHRSTIVNLLHIVQVDGEHLTLKDGTTIKMARRAKKEFFT</sequence>
<evidence type="ECO:0000313" key="5">
    <source>
        <dbReference type="Proteomes" id="UP000233398"/>
    </source>
</evidence>
<dbReference type="AlphaFoldDB" id="A0A2N0VE42"/>
<dbReference type="SMART" id="SM00850">
    <property type="entry name" value="LytTR"/>
    <property type="match status" value="1"/>
</dbReference>
<gene>
    <name evidence="4" type="ORF">CWD77_13685</name>
</gene>
<proteinExistence type="predicted"/>
<dbReference type="OrthoDB" id="2168082at2"/>
<keyword evidence="1" id="KW-0802">TPR repeat</keyword>
<dbReference type="Pfam" id="PF04397">
    <property type="entry name" value="LytTR"/>
    <property type="match status" value="1"/>
</dbReference>
<reference evidence="4 5" key="1">
    <citation type="submission" date="2017-11" db="EMBL/GenBank/DDBJ databases">
        <title>Rhodohalobacter 15182 sp. nov., isolated from a salt lake.</title>
        <authorList>
            <person name="Han S."/>
        </authorList>
    </citation>
    <scope>NUCLEOTIDE SEQUENCE [LARGE SCALE GENOMIC DNA]</scope>
    <source>
        <strain evidence="4 5">15182</strain>
    </source>
</reference>
<dbReference type="PANTHER" id="PTHR37299">
    <property type="entry name" value="TRANSCRIPTIONAL REGULATOR-RELATED"/>
    <property type="match status" value="1"/>
</dbReference>
<dbReference type="GO" id="GO:0003677">
    <property type="term" value="F:DNA binding"/>
    <property type="evidence" value="ECO:0007669"/>
    <property type="project" value="InterPro"/>
</dbReference>
<dbReference type="InterPro" id="IPR019734">
    <property type="entry name" value="TPR_rpt"/>
</dbReference>
<dbReference type="InterPro" id="IPR046947">
    <property type="entry name" value="LytR-like"/>
</dbReference>